<evidence type="ECO:0000313" key="2">
    <source>
        <dbReference type="EMBL" id="USG64298.1"/>
    </source>
</evidence>
<dbReference type="EMBL" id="CP098755">
    <property type="protein sequence ID" value="USG64298.1"/>
    <property type="molecule type" value="Genomic_DNA"/>
</dbReference>
<reference evidence="2" key="1">
    <citation type="submission" date="2022-06" db="EMBL/GenBank/DDBJ databases">
        <title>Genome sequencing of Brevibacillus sp. BB3-R1.</title>
        <authorList>
            <person name="Heo J."/>
            <person name="Lee D."/>
            <person name="Won M."/>
            <person name="Han B.-H."/>
            <person name="Hong S.-B."/>
            <person name="Kwon S.-W."/>
        </authorList>
    </citation>
    <scope>NUCLEOTIDE SEQUENCE</scope>
    <source>
        <strain evidence="2">BB3-R1</strain>
    </source>
</reference>
<gene>
    <name evidence="2" type="ORF">NDK47_19355</name>
</gene>
<name>A0ABY4WDU3_9BACL</name>
<evidence type="ECO:0000313" key="3">
    <source>
        <dbReference type="Proteomes" id="UP001056500"/>
    </source>
</evidence>
<sequence length="81" mass="8279">MKTGKWMMVGLLAVASSAVLATGAFAKETENDGAYVAPPMGVLGKANPTVQSQPTVQTTTTVQAAPAVHFFAPIESGVSDK</sequence>
<proteinExistence type="predicted"/>
<dbReference type="RefSeq" id="WP_251871412.1">
    <property type="nucleotide sequence ID" value="NZ_CP098755.1"/>
</dbReference>
<dbReference type="Proteomes" id="UP001056500">
    <property type="component" value="Chromosome"/>
</dbReference>
<protein>
    <submittedName>
        <fullName evidence="2">Uncharacterized protein</fullName>
    </submittedName>
</protein>
<evidence type="ECO:0000256" key="1">
    <source>
        <dbReference type="SAM" id="SignalP"/>
    </source>
</evidence>
<keyword evidence="1" id="KW-0732">Signal</keyword>
<keyword evidence="3" id="KW-1185">Reference proteome</keyword>
<feature type="signal peptide" evidence="1">
    <location>
        <begin position="1"/>
        <end position="26"/>
    </location>
</feature>
<accession>A0ABY4WDU3</accession>
<feature type="chain" id="PRO_5045700441" evidence="1">
    <location>
        <begin position="27"/>
        <end position="81"/>
    </location>
</feature>
<organism evidence="2 3">
    <name type="scientific">Brevibacillus ruminantium</name>
    <dbReference type="NCBI Taxonomy" id="2950604"/>
    <lineage>
        <taxon>Bacteria</taxon>
        <taxon>Bacillati</taxon>
        <taxon>Bacillota</taxon>
        <taxon>Bacilli</taxon>
        <taxon>Bacillales</taxon>
        <taxon>Paenibacillaceae</taxon>
        <taxon>Brevibacillus</taxon>
    </lineage>
</organism>